<sequence>MAIEEAKDLATLPLDELIGNLQVYEMVLASDGVASKPIKETIMPIALKGNVIKGQTSNDSVCQDVSDEDEDEEEEFNSIVINLWKLFKRGNRLHSVIVSAQGDKVLVITIMYVPKARWDLSRNRLSLHYLDIGKNKQILQDSVRTTSSVDLEEFCKKHYEKLLPIMADEYEYEKRKKEKLEEVKARLDFGDARKKSTRAQDIKRIMIQVYPPRRQRRSRSPRRNPSVFTRLRRERSRSPRHEYKNKEKDEITCSSRLGGRGRSTSAHLR</sequence>
<evidence type="ECO:0000256" key="1">
    <source>
        <dbReference type="SAM" id="MobiDB-lite"/>
    </source>
</evidence>
<feature type="compositionally biased region" description="Basic and acidic residues" evidence="1">
    <location>
        <begin position="236"/>
        <end position="251"/>
    </location>
</feature>
<dbReference type="EMBL" id="BQNB010009682">
    <property type="protein sequence ID" value="GJS66914.1"/>
    <property type="molecule type" value="Genomic_DNA"/>
</dbReference>
<dbReference type="Proteomes" id="UP001151760">
    <property type="component" value="Unassembled WGS sequence"/>
</dbReference>
<evidence type="ECO:0000313" key="3">
    <source>
        <dbReference type="Proteomes" id="UP001151760"/>
    </source>
</evidence>
<protein>
    <recommendedName>
        <fullName evidence="4">UBN2 domain-containing protein</fullName>
    </recommendedName>
</protein>
<comment type="caution">
    <text evidence="2">The sequence shown here is derived from an EMBL/GenBank/DDBJ whole genome shotgun (WGS) entry which is preliminary data.</text>
</comment>
<reference evidence="2" key="2">
    <citation type="submission" date="2022-01" db="EMBL/GenBank/DDBJ databases">
        <authorList>
            <person name="Yamashiro T."/>
            <person name="Shiraishi A."/>
            <person name="Satake H."/>
            <person name="Nakayama K."/>
        </authorList>
    </citation>
    <scope>NUCLEOTIDE SEQUENCE</scope>
</reference>
<reference evidence="2" key="1">
    <citation type="journal article" date="2022" name="Int. J. Mol. Sci.">
        <title>Draft Genome of Tanacetum Coccineum: Genomic Comparison of Closely Related Tanacetum-Family Plants.</title>
        <authorList>
            <person name="Yamashiro T."/>
            <person name="Shiraishi A."/>
            <person name="Nakayama K."/>
            <person name="Satake H."/>
        </authorList>
    </citation>
    <scope>NUCLEOTIDE SEQUENCE</scope>
</reference>
<gene>
    <name evidence="2" type="ORF">Tco_0681478</name>
</gene>
<accession>A0ABQ4XNR9</accession>
<keyword evidence="3" id="KW-1185">Reference proteome</keyword>
<organism evidence="2 3">
    <name type="scientific">Tanacetum coccineum</name>
    <dbReference type="NCBI Taxonomy" id="301880"/>
    <lineage>
        <taxon>Eukaryota</taxon>
        <taxon>Viridiplantae</taxon>
        <taxon>Streptophyta</taxon>
        <taxon>Embryophyta</taxon>
        <taxon>Tracheophyta</taxon>
        <taxon>Spermatophyta</taxon>
        <taxon>Magnoliopsida</taxon>
        <taxon>eudicotyledons</taxon>
        <taxon>Gunneridae</taxon>
        <taxon>Pentapetalae</taxon>
        <taxon>asterids</taxon>
        <taxon>campanulids</taxon>
        <taxon>Asterales</taxon>
        <taxon>Asteraceae</taxon>
        <taxon>Asteroideae</taxon>
        <taxon>Anthemideae</taxon>
        <taxon>Anthemidinae</taxon>
        <taxon>Tanacetum</taxon>
    </lineage>
</organism>
<proteinExistence type="predicted"/>
<feature type="compositionally biased region" description="Basic residues" evidence="1">
    <location>
        <begin position="213"/>
        <end position="222"/>
    </location>
</feature>
<evidence type="ECO:0008006" key="4">
    <source>
        <dbReference type="Google" id="ProtNLM"/>
    </source>
</evidence>
<feature type="region of interest" description="Disordered" evidence="1">
    <location>
        <begin position="211"/>
        <end position="269"/>
    </location>
</feature>
<evidence type="ECO:0000313" key="2">
    <source>
        <dbReference type="EMBL" id="GJS66914.1"/>
    </source>
</evidence>
<name>A0ABQ4XNR9_9ASTR</name>